<dbReference type="Proteomes" id="UP000076964">
    <property type="component" value="Unassembled WGS sequence"/>
</dbReference>
<protein>
    <submittedName>
        <fullName evidence="2">Uncharacterized protein</fullName>
    </submittedName>
</protein>
<organism evidence="2 3">
    <name type="scientific">Thermodesulfatator autotrophicus</name>
    <dbReference type="NCBI Taxonomy" id="1795632"/>
    <lineage>
        <taxon>Bacteria</taxon>
        <taxon>Pseudomonadati</taxon>
        <taxon>Thermodesulfobacteriota</taxon>
        <taxon>Thermodesulfobacteria</taxon>
        <taxon>Thermodesulfobacteriales</taxon>
        <taxon>Thermodesulfatatoraceae</taxon>
        <taxon>Thermodesulfatator</taxon>
    </lineage>
</organism>
<keyword evidence="1" id="KW-0732">Signal</keyword>
<reference evidence="2 3" key="1">
    <citation type="submission" date="2016-02" db="EMBL/GenBank/DDBJ databases">
        <title>Draft genome sequence of Thermodesulfatator sp. S606.</title>
        <authorList>
            <person name="Lai Q."/>
            <person name="Cao J."/>
            <person name="Dupont S."/>
            <person name="Shao Z."/>
            <person name="Jebbar M."/>
            <person name="Alain K."/>
        </authorList>
    </citation>
    <scope>NUCLEOTIDE SEQUENCE [LARGE SCALE GENOMIC DNA]</scope>
    <source>
        <strain evidence="2 3">S606</strain>
    </source>
</reference>
<dbReference type="AlphaFoldDB" id="A0A177E5Y4"/>
<accession>A0A177E5Y4</accession>
<evidence type="ECO:0000313" key="3">
    <source>
        <dbReference type="Proteomes" id="UP000076964"/>
    </source>
</evidence>
<gene>
    <name evidence="2" type="ORF">TH606_08295</name>
</gene>
<comment type="caution">
    <text evidence="2">The sequence shown here is derived from an EMBL/GenBank/DDBJ whole genome shotgun (WGS) entry which is preliminary data.</text>
</comment>
<dbReference type="Gene3D" id="3.30.1450.10">
    <property type="match status" value="1"/>
</dbReference>
<evidence type="ECO:0000313" key="2">
    <source>
        <dbReference type="EMBL" id="OAG27198.1"/>
    </source>
</evidence>
<dbReference type="OrthoDB" id="9798281at2"/>
<dbReference type="RefSeq" id="WP_068542822.1">
    <property type="nucleotide sequence ID" value="NZ_LSFI01000037.1"/>
</dbReference>
<name>A0A177E5Y4_9BACT</name>
<keyword evidence="3" id="KW-1185">Reference proteome</keyword>
<dbReference type="STRING" id="1795632.TH606_08295"/>
<evidence type="ECO:0000256" key="1">
    <source>
        <dbReference type="ARBA" id="ARBA00022729"/>
    </source>
</evidence>
<proteinExistence type="predicted"/>
<dbReference type="EMBL" id="LSFI01000037">
    <property type="protein sequence ID" value="OAG27198.1"/>
    <property type="molecule type" value="Genomic_DNA"/>
</dbReference>
<dbReference type="InterPro" id="IPR037873">
    <property type="entry name" value="BamE-like"/>
</dbReference>
<sequence>MKKLLYILIAILTLNLTNCTGVPQRNLASDASLVRKGFSTKEEVYQLLGKPDQILKTGPDTEEWYFYQKNEDIWKKIPLLGSRIGKEEVEVLKIIFKGNRVIDCIYYVVTRP</sequence>